<keyword evidence="1" id="KW-0472">Membrane</keyword>
<protein>
    <submittedName>
        <fullName evidence="2">Uncharacterized protein</fullName>
    </submittedName>
</protein>
<dbReference type="EMBL" id="HACM01001954">
    <property type="protein sequence ID" value="CRZ02396.1"/>
    <property type="molecule type" value="Transcribed_RNA"/>
</dbReference>
<name>A0A0H5QM12_9EUKA</name>
<feature type="non-terminal residue" evidence="2">
    <location>
        <position position="1"/>
    </location>
</feature>
<keyword evidence="1" id="KW-1133">Transmembrane helix</keyword>
<dbReference type="AlphaFoldDB" id="A0A0H5QM12"/>
<keyword evidence="1" id="KW-0812">Transmembrane</keyword>
<organism evidence="2">
    <name type="scientific">Spongospora subterranea</name>
    <dbReference type="NCBI Taxonomy" id="70186"/>
    <lineage>
        <taxon>Eukaryota</taxon>
        <taxon>Sar</taxon>
        <taxon>Rhizaria</taxon>
        <taxon>Endomyxa</taxon>
        <taxon>Phytomyxea</taxon>
        <taxon>Plasmodiophorida</taxon>
        <taxon>Plasmodiophoridae</taxon>
        <taxon>Spongospora</taxon>
    </lineage>
</organism>
<reference evidence="2" key="1">
    <citation type="submission" date="2015-04" db="EMBL/GenBank/DDBJ databases">
        <title>The genome sequence of the plant pathogenic Rhizarian Plasmodiophora brassicae reveals insights in its biotrophic life cycle and the origin of chitin synthesis.</title>
        <authorList>
            <person name="Schwelm A."/>
            <person name="Fogelqvist J."/>
            <person name="Knaust A."/>
            <person name="Julke S."/>
            <person name="Lilja T."/>
            <person name="Dhandapani V."/>
            <person name="Bonilla-Rosso G."/>
            <person name="Karlsson M."/>
            <person name="Shevchenko A."/>
            <person name="Choi S.R."/>
            <person name="Kim H.G."/>
            <person name="Park J.Y."/>
            <person name="Lim Y.P."/>
            <person name="Ludwig-Muller J."/>
            <person name="Dixelius C."/>
        </authorList>
    </citation>
    <scope>NUCLEOTIDE SEQUENCE</scope>
    <source>
        <tissue evidence="2">Potato root galls</tissue>
    </source>
</reference>
<proteinExistence type="predicted"/>
<feature type="transmembrane region" description="Helical" evidence="1">
    <location>
        <begin position="168"/>
        <end position="191"/>
    </location>
</feature>
<sequence length="194" mass="21644">VREKGPKIVRLIAIPVSNRSIVNGKLVFGNMVGAIMMVDIFNGKETVWERALEVFKEGYFGLFVWNKESRNFTTISTVLKRPNIDELSYGVDLTGGARSVLTRGLESSYTDSGIYLQRDVSISGQLFSTSVVPLQGRNEISFSDCVLNAYFVRGVDQSAWTTLLQTQIIIQIVVMIVEILANVLSLLLSYLPMR</sequence>
<evidence type="ECO:0000313" key="2">
    <source>
        <dbReference type="EMBL" id="CRZ02396.1"/>
    </source>
</evidence>
<evidence type="ECO:0000256" key="1">
    <source>
        <dbReference type="SAM" id="Phobius"/>
    </source>
</evidence>
<accession>A0A0H5QM12</accession>
<feature type="non-terminal residue" evidence="2">
    <location>
        <position position="194"/>
    </location>
</feature>